<dbReference type="Gene3D" id="3.20.20.140">
    <property type="entry name" value="Metal-dependent hydrolases"/>
    <property type="match status" value="1"/>
</dbReference>
<accession>A0A378ZZK6</accession>
<evidence type="ECO:0000313" key="3">
    <source>
        <dbReference type="EMBL" id="SUB02403.1"/>
    </source>
</evidence>
<name>A0A378ZZK6_9HYPH</name>
<sequence length="347" mass="38409">MAKANPHFVVRDDWLAQAQEEILAPEQPILDAHHHLWVRPGGRYAAAEFLDDVSCGHDVRASIYVQCRTGYNMDAEPALQPVGEVETILNWCRAQPDYPAALVAFADLQLGSEVRRVLDPLMEAGGGKVRGIRNTTAYHPHPAVRSNPNPPPDGLLRSDAFLEGARVLAKNGLTLDIWAYHTQLGEVFDLAAAVPDLTVVIDHCGGPLGVGPYRLSGQEVLADWRKSITALAQLPNTRIKIGGFGLTVLGYRYADAPQPPHSGQLASDWAPYFFHCLETFGPQRAMFESNFPVDKGQFSYGALWNAFKRLSEDLSAEERDDLFWRTASRSYGLDEQIFTKDRGRTVS</sequence>
<reference evidence="3 4" key="1">
    <citation type="submission" date="2018-06" db="EMBL/GenBank/DDBJ databases">
        <authorList>
            <consortium name="Pathogen Informatics"/>
            <person name="Doyle S."/>
        </authorList>
    </citation>
    <scope>NUCLEOTIDE SEQUENCE [LARGE SCALE GENOMIC DNA]</scope>
    <source>
        <strain evidence="3 4">NCTC13350</strain>
    </source>
</reference>
<dbReference type="InterPro" id="IPR032466">
    <property type="entry name" value="Metal_Hydrolase"/>
</dbReference>
<dbReference type="PANTHER" id="PTHR43569">
    <property type="entry name" value="AMIDOHYDROLASE"/>
    <property type="match status" value="1"/>
</dbReference>
<dbReference type="OrthoDB" id="9787654at2"/>
<dbReference type="AlphaFoldDB" id="A0A378ZZK6"/>
<feature type="domain" description="Amidohydrolase-related" evidence="2">
    <location>
        <begin position="31"/>
        <end position="333"/>
    </location>
</feature>
<dbReference type="SUPFAM" id="SSF51556">
    <property type="entry name" value="Metallo-dependent hydrolases"/>
    <property type="match status" value="1"/>
</dbReference>
<keyword evidence="3" id="KW-0378">Hydrolase</keyword>
<dbReference type="GO" id="GO:0016787">
    <property type="term" value="F:hydrolase activity"/>
    <property type="evidence" value="ECO:0007669"/>
    <property type="project" value="UniProtKB-KW"/>
</dbReference>
<comment type="similarity">
    <text evidence="1">Belongs to the metallo-dependent hydrolases superfamily.</text>
</comment>
<organism evidence="3 4">
    <name type="scientific">Pannonibacter phragmitetus</name>
    <dbReference type="NCBI Taxonomy" id="121719"/>
    <lineage>
        <taxon>Bacteria</taxon>
        <taxon>Pseudomonadati</taxon>
        <taxon>Pseudomonadota</taxon>
        <taxon>Alphaproteobacteria</taxon>
        <taxon>Hyphomicrobiales</taxon>
        <taxon>Stappiaceae</taxon>
        <taxon>Pannonibacter</taxon>
    </lineage>
</organism>
<protein>
    <submittedName>
        <fullName evidence="3">Predicted metal-dependent hydrolase of the TIM-barrel fold</fullName>
    </submittedName>
</protein>
<evidence type="ECO:0000256" key="1">
    <source>
        <dbReference type="ARBA" id="ARBA00038310"/>
    </source>
</evidence>
<dbReference type="InterPro" id="IPR006680">
    <property type="entry name" value="Amidohydro-rel"/>
</dbReference>
<dbReference type="Pfam" id="PF04909">
    <property type="entry name" value="Amidohydro_2"/>
    <property type="match status" value="1"/>
</dbReference>
<dbReference type="PANTHER" id="PTHR43569:SF1">
    <property type="entry name" value="BLL3371 PROTEIN"/>
    <property type="match status" value="1"/>
</dbReference>
<proteinExistence type="inferred from homology"/>
<dbReference type="Proteomes" id="UP000255000">
    <property type="component" value="Unassembled WGS sequence"/>
</dbReference>
<dbReference type="InterPro" id="IPR052350">
    <property type="entry name" value="Metallo-dep_Lactonases"/>
</dbReference>
<dbReference type="RefSeq" id="WP_019965958.1">
    <property type="nucleotide sequence ID" value="NZ_UGSK01000001.1"/>
</dbReference>
<gene>
    <name evidence="3" type="ORF">NCTC13350_03355</name>
</gene>
<evidence type="ECO:0000259" key="2">
    <source>
        <dbReference type="Pfam" id="PF04909"/>
    </source>
</evidence>
<dbReference type="EMBL" id="UGSK01000001">
    <property type="protein sequence ID" value="SUB02403.1"/>
    <property type="molecule type" value="Genomic_DNA"/>
</dbReference>
<evidence type="ECO:0000313" key="4">
    <source>
        <dbReference type="Proteomes" id="UP000255000"/>
    </source>
</evidence>